<dbReference type="AlphaFoldDB" id="A0A9N8ECT9"/>
<keyword evidence="3" id="KW-1185">Reference proteome</keyword>
<keyword evidence="1" id="KW-0812">Transmembrane</keyword>
<organism evidence="2 3">
    <name type="scientific">Seminavis robusta</name>
    <dbReference type="NCBI Taxonomy" id="568900"/>
    <lineage>
        <taxon>Eukaryota</taxon>
        <taxon>Sar</taxon>
        <taxon>Stramenopiles</taxon>
        <taxon>Ochrophyta</taxon>
        <taxon>Bacillariophyta</taxon>
        <taxon>Bacillariophyceae</taxon>
        <taxon>Bacillariophycidae</taxon>
        <taxon>Naviculales</taxon>
        <taxon>Naviculaceae</taxon>
        <taxon>Seminavis</taxon>
    </lineage>
</organism>
<evidence type="ECO:0000256" key="1">
    <source>
        <dbReference type="SAM" id="Phobius"/>
    </source>
</evidence>
<protein>
    <submittedName>
        <fullName evidence="2">Uncharacterized protein</fullName>
    </submittedName>
</protein>
<name>A0A9N8ECT9_9STRA</name>
<reference evidence="2" key="1">
    <citation type="submission" date="2020-06" db="EMBL/GenBank/DDBJ databases">
        <authorList>
            <consortium name="Plant Systems Biology data submission"/>
        </authorList>
    </citation>
    <scope>NUCLEOTIDE SEQUENCE</scope>
    <source>
        <strain evidence="2">D6</strain>
    </source>
</reference>
<keyword evidence="1" id="KW-1133">Transmembrane helix</keyword>
<dbReference type="OrthoDB" id="194627at2759"/>
<feature type="transmembrane region" description="Helical" evidence="1">
    <location>
        <begin position="12"/>
        <end position="30"/>
    </location>
</feature>
<sequence>MSSNWANLGDTVHALSLVNTLAFAYIVGFHRDSIFDPSWKQQGFCLVEEEDPTGDQNGFWSTHDLCFCANIILAAAHYSILKVLKDQPEMERATKLAGTHQLIGIVGHGIGHGALSATFRFIGDEMRMDQSPWESGIMGSTHVAILAILFPAFFVFWVMLLKAAMPAKSWSLLGVLGSVALCLQPFCPVNLSFTYVQSIAMSAVAWNEMTKPKEAKGFEYSMFPCLIALPLGLLAWVESTQCSSFIRDFGGHVLYDAFIPISMTVFYVVCWIRVSFTFRARIGNAAAPSLEKVKGA</sequence>
<feature type="transmembrane region" description="Helical" evidence="1">
    <location>
        <begin position="136"/>
        <end position="160"/>
    </location>
</feature>
<evidence type="ECO:0000313" key="3">
    <source>
        <dbReference type="Proteomes" id="UP001153069"/>
    </source>
</evidence>
<dbReference type="Proteomes" id="UP001153069">
    <property type="component" value="Unassembled WGS sequence"/>
</dbReference>
<dbReference type="EMBL" id="CAICTM010000813">
    <property type="protein sequence ID" value="CAB9516901.1"/>
    <property type="molecule type" value="Genomic_DNA"/>
</dbReference>
<comment type="caution">
    <text evidence="2">The sequence shown here is derived from an EMBL/GenBank/DDBJ whole genome shotgun (WGS) entry which is preliminary data.</text>
</comment>
<keyword evidence="1" id="KW-0472">Membrane</keyword>
<gene>
    <name evidence="2" type="ORF">SEMRO_814_G206360.1</name>
</gene>
<feature type="transmembrane region" description="Helical" evidence="1">
    <location>
        <begin position="257"/>
        <end position="276"/>
    </location>
</feature>
<evidence type="ECO:0000313" key="2">
    <source>
        <dbReference type="EMBL" id="CAB9516901.1"/>
    </source>
</evidence>
<accession>A0A9N8ECT9</accession>
<feature type="transmembrane region" description="Helical" evidence="1">
    <location>
        <begin position="217"/>
        <end position="237"/>
    </location>
</feature>
<proteinExistence type="predicted"/>